<dbReference type="RefSeq" id="WP_186903674.1">
    <property type="nucleotide sequence ID" value="NZ_JACOGD010000004.1"/>
</dbReference>
<evidence type="ECO:0000313" key="2">
    <source>
        <dbReference type="Proteomes" id="UP000654304"/>
    </source>
</evidence>
<organism evidence="1 2">
    <name type="scientific">Undibacterium curvum</name>
    <dbReference type="NCBI Taxonomy" id="2762294"/>
    <lineage>
        <taxon>Bacteria</taxon>
        <taxon>Pseudomonadati</taxon>
        <taxon>Pseudomonadota</taxon>
        <taxon>Betaproteobacteria</taxon>
        <taxon>Burkholderiales</taxon>
        <taxon>Oxalobacteraceae</taxon>
        <taxon>Undibacterium</taxon>
    </lineage>
</organism>
<proteinExistence type="predicted"/>
<name>A0ABR7A5Q7_9BURK</name>
<evidence type="ECO:0000313" key="1">
    <source>
        <dbReference type="EMBL" id="MBC3931992.1"/>
    </source>
</evidence>
<protein>
    <submittedName>
        <fullName evidence="1">Uncharacterized protein</fullName>
    </submittedName>
</protein>
<dbReference type="EMBL" id="JACOGD010000004">
    <property type="protein sequence ID" value="MBC3931992.1"/>
    <property type="molecule type" value="Genomic_DNA"/>
</dbReference>
<keyword evidence="2" id="KW-1185">Reference proteome</keyword>
<gene>
    <name evidence="1" type="ORF">H8K43_09940</name>
</gene>
<accession>A0ABR7A5Q7</accession>
<reference evidence="1 2" key="1">
    <citation type="submission" date="2020-08" db="EMBL/GenBank/DDBJ databases">
        <title>Novel species isolated from subtropical streams in China.</title>
        <authorList>
            <person name="Lu H."/>
        </authorList>
    </citation>
    <scope>NUCLEOTIDE SEQUENCE [LARGE SCALE GENOMIC DNA]</scope>
    <source>
        <strain evidence="1 2">CY22W</strain>
    </source>
</reference>
<sequence>MIKPASIRTDSAAHTALLRLVELGGTALLNELKVPLSPRYRVDHIFRSAVVSTLVDAGLARMEDRYRLKATHAGKNYAGEFLSAPVAEKYVPQIVPGRALRERRDLDIAKYRSAAPIRPGSDDHKNIPSLMGVTRKLPSGEVLAS</sequence>
<dbReference type="Proteomes" id="UP000654304">
    <property type="component" value="Unassembled WGS sequence"/>
</dbReference>
<comment type="caution">
    <text evidence="1">The sequence shown here is derived from an EMBL/GenBank/DDBJ whole genome shotgun (WGS) entry which is preliminary data.</text>
</comment>